<dbReference type="AlphaFoldDB" id="A0A4R8FZU0"/>
<evidence type="ECO:0000256" key="2">
    <source>
        <dbReference type="SAM" id="Phobius"/>
    </source>
</evidence>
<accession>A0A4R8FZU0</accession>
<reference evidence="3 4" key="1">
    <citation type="submission" date="2019-03" db="EMBL/GenBank/DDBJ databases">
        <title>Genomic Encyclopedia of Type Strains, Phase IV (KMG-IV): sequencing the most valuable type-strain genomes for metagenomic binning, comparative biology and taxonomic classification.</title>
        <authorList>
            <person name="Goeker M."/>
        </authorList>
    </citation>
    <scope>NUCLEOTIDE SEQUENCE [LARGE SCALE GENOMIC DNA]</scope>
    <source>
        <strain evidence="3 4">JA181</strain>
    </source>
</reference>
<keyword evidence="1 2" id="KW-0812">Transmembrane</keyword>
<dbReference type="GO" id="GO:0055085">
    <property type="term" value="P:transmembrane transport"/>
    <property type="evidence" value="ECO:0007669"/>
    <property type="project" value="InterPro"/>
</dbReference>
<dbReference type="Pfam" id="PF00950">
    <property type="entry name" value="ABC-3"/>
    <property type="match status" value="1"/>
</dbReference>
<gene>
    <name evidence="3" type="ORF">EV657_11293</name>
</gene>
<keyword evidence="2" id="KW-0472">Membrane</keyword>
<comment type="similarity">
    <text evidence="1">Belongs to the ABC-3 integral membrane protein family.</text>
</comment>
<organism evidence="3 4">
    <name type="scientific">Rhodovulum visakhapatnamense</name>
    <dbReference type="NCBI Taxonomy" id="364297"/>
    <lineage>
        <taxon>Bacteria</taxon>
        <taxon>Pseudomonadati</taxon>
        <taxon>Pseudomonadota</taxon>
        <taxon>Alphaproteobacteria</taxon>
        <taxon>Rhodobacterales</taxon>
        <taxon>Paracoccaceae</taxon>
        <taxon>Rhodovulum</taxon>
    </lineage>
</organism>
<dbReference type="Proteomes" id="UP000295484">
    <property type="component" value="Unassembled WGS sequence"/>
</dbReference>
<dbReference type="InterPro" id="IPR001626">
    <property type="entry name" value="ABC_TroCD"/>
</dbReference>
<evidence type="ECO:0000313" key="3">
    <source>
        <dbReference type="EMBL" id="TDX28265.1"/>
    </source>
</evidence>
<sequence length="81" mass="8484">MRLLEPFAYPLILGAFAAGVTSALVTGYLAENRRIKRATGMGVVCSGMFALEVILFAAFPSSAHLDPILFGDTPGAGPQDL</sequence>
<keyword evidence="2" id="KW-1133">Transmembrane helix</keyword>
<feature type="transmembrane region" description="Helical" evidence="2">
    <location>
        <begin position="6"/>
        <end position="29"/>
    </location>
</feature>
<proteinExistence type="inferred from homology"/>
<dbReference type="GO" id="GO:0043190">
    <property type="term" value="C:ATP-binding cassette (ABC) transporter complex"/>
    <property type="evidence" value="ECO:0007669"/>
    <property type="project" value="InterPro"/>
</dbReference>
<comment type="subcellular location">
    <subcellularLocation>
        <location evidence="1">Cell membrane</location>
        <topology evidence="1">Multi-pass membrane protein</topology>
    </subcellularLocation>
</comment>
<evidence type="ECO:0000313" key="4">
    <source>
        <dbReference type="Proteomes" id="UP000295484"/>
    </source>
</evidence>
<keyword evidence="1" id="KW-0813">Transport</keyword>
<evidence type="ECO:0000256" key="1">
    <source>
        <dbReference type="RuleBase" id="RU003943"/>
    </source>
</evidence>
<feature type="transmembrane region" description="Helical" evidence="2">
    <location>
        <begin position="41"/>
        <end position="59"/>
    </location>
</feature>
<comment type="caution">
    <text evidence="3">The sequence shown here is derived from an EMBL/GenBank/DDBJ whole genome shotgun (WGS) entry which is preliminary data.</text>
</comment>
<protein>
    <submittedName>
        <fullName evidence="3">ABC transporter family protein</fullName>
    </submittedName>
</protein>
<dbReference type="EMBL" id="SOEB01000012">
    <property type="protein sequence ID" value="TDX28265.1"/>
    <property type="molecule type" value="Genomic_DNA"/>
</dbReference>
<name>A0A4R8FZU0_9RHOB</name>